<keyword evidence="1" id="KW-0560">Oxidoreductase</keyword>
<dbReference type="AlphaFoldDB" id="B2A5H0"/>
<dbReference type="GO" id="GO:0005737">
    <property type="term" value="C:cytoplasm"/>
    <property type="evidence" value="ECO:0007669"/>
    <property type="project" value="TreeGrafter"/>
</dbReference>
<evidence type="ECO:0000313" key="3">
    <source>
        <dbReference type="EMBL" id="ACB85325.1"/>
    </source>
</evidence>
<reference evidence="3 4" key="1">
    <citation type="submission" date="2008-04" db="EMBL/GenBank/DDBJ databases">
        <title>Complete sequence of chromosome of Natranaerobius thermophilus JW/NM-WN-LF.</title>
        <authorList>
            <consortium name="US DOE Joint Genome Institute"/>
            <person name="Copeland A."/>
            <person name="Lucas S."/>
            <person name="Lapidus A."/>
            <person name="Glavina del Rio T."/>
            <person name="Dalin E."/>
            <person name="Tice H."/>
            <person name="Bruce D."/>
            <person name="Goodwin L."/>
            <person name="Pitluck S."/>
            <person name="Chertkov O."/>
            <person name="Brettin T."/>
            <person name="Detter J.C."/>
            <person name="Han C."/>
            <person name="Kuske C.R."/>
            <person name="Schmutz J."/>
            <person name="Larimer F."/>
            <person name="Land M."/>
            <person name="Hauser L."/>
            <person name="Kyrpides N."/>
            <person name="Lykidis A."/>
            <person name="Mesbah N.M."/>
            <person name="Wiegel J."/>
        </authorList>
    </citation>
    <scope>NUCLEOTIDE SEQUENCE [LARGE SCALE GENOMIC DNA]</scope>
    <source>
        <strain evidence="4">ATCC BAA-1301 / DSM 18059 / JW/NM-WN-LF</strain>
    </source>
</reference>
<dbReference type="GO" id="GO:0016491">
    <property type="term" value="F:oxidoreductase activity"/>
    <property type="evidence" value="ECO:0007669"/>
    <property type="project" value="UniProtKB-KW"/>
</dbReference>
<dbReference type="KEGG" id="nth:Nther_1751"/>
<proteinExistence type="predicted"/>
<evidence type="ECO:0000259" key="2">
    <source>
        <dbReference type="Pfam" id="PF01266"/>
    </source>
</evidence>
<dbReference type="STRING" id="457570.Nther_1751"/>
<reference evidence="3 4" key="2">
    <citation type="journal article" date="2011" name="J. Bacteriol.">
        <title>Complete genome sequence of the anaerobic, halophilic alkalithermophile Natranaerobius thermophilus JW/NM-WN-LF.</title>
        <authorList>
            <person name="Zhao B."/>
            <person name="Mesbah N.M."/>
            <person name="Dalin E."/>
            <person name="Goodwin L."/>
            <person name="Nolan M."/>
            <person name="Pitluck S."/>
            <person name="Chertkov O."/>
            <person name="Brettin T.S."/>
            <person name="Han J."/>
            <person name="Larimer F.W."/>
            <person name="Land M.L."/>
            <person name="Hauser L."/>
            <person name="Kyrpides N."/>
            <person name="Wiegel J."/>
        </authorList>
    </citation>
    <scope>NUCLEOTIDE SEQUENCE [LARGE SCALE GENOMIC DNA]</scope>
    <source>
        <strain evidence="4">ATCC BAA-1301 / DSM 18059 / JW/NM-WN-LF</strain>
    </source>
</reference>
<dbReference type="SUPFAM" id="SSF54373">
    <property type="entry name" value="FAD-linked reductases, C-terminal domain"/>
    <property type="match status" value="1"/>
</dbReference>
<evidence type="ECO:0000313" key="4">
    <source>
        <dbReference type="Proteomes" id="UP000001683"/>
    </source>
</evidence>
<dbReference type="InterPro" id="IPR036188">
    <property type="entry name" value="FAD/NAD-bd_sf"/>
</dbReference>
<dbReference type="Gene3D" id="3.50.50.60">
    <property type="entry name" value="FAD/NAD(P)-binding domain"/>
    <property type="match status" value="1"/>
</dbReference>
<keyword evidence="4" id="KW-1185">Reference proteome</keyword>
<protein>
    <submittedName>
        <fullName evidence="3">FAD dependent oxidoreductase</fullName>
    </submittedName>
</protein>
<dbReference type="eggNOG" id="COG0665">
    <property type="taxonomic scope" value="Bacteria"/>
</dbReference>
<name>B2A5H0_NATTJ</name>
<dbReference type="InParanoid" id="B2A5H0"/>
<feature type="domain" description="FAD dependent oxidoreductase" evidence="2">
    <location>
        <begin position="8"/>
        <end position="352"/>
    </location>
</feature>
<evidence type="ECO:0000256" key="1">
    <source>
        <dbReference type="ARBA" id="ARBA00023002"/>
    </source>
</evidence>
<dbReference type="FunCoup" id="B2A5H0">
    <property type="interactions" value="325"/>
</dbReference>
<dbReference type="Pfam" id="PF01266">
    <property type="entry name" value="DAO"/>
    <property type="match status" value="1"/>
</dbReference>
<dbReference type="Gene3D" id="3.30.9.10">
    <property type="entry name" value="D-Amino Acid Oxidase, subunit A, domain 2"/>
    <property type="match status" value="1"/>
</dbReference>
<dbReference type="PANTHER" id="PTHR13847">
    <property type="entry name" value="SARCOSINE DEHYDROGENASE-RELATED"/>
    <property type="match status" value="1"/>
</dbReference>
<dbReference type="PANTHER" id="PTHR13847:SF287">
    <property type="entry name" value="FAD-DEPENDENT OXIDOREDUCTASE DOMAIN-CONTAINING PROTEIN 1"/>
    <property type="match status" value="1"/>
</dbReference>
<organism evidence="3 4">
    <name type="scientific">Natranaerobius thermophilus (strain ATCC BAA-1301 / DSM 18059 / JW/NM-WN-LF)</name>
    <dbReference type="NCBI Taxonomy" id="457570"/>
    <lineage>
        <taxon>Bacteria</taxon>
        <taxon>Bacillati</taxon>
        <taxon>Bacillota</taxon>
        <taxon>Clostridia</taxon>
        <taxon>Natranaerobiales</taxon>
        <taxon>Natranaerobiaceae</taxon>
        <taxon>Natranaerobius</taxon>
    </lineage>
</organism>
<dbReference type="EMBL" id="CP001034">
    <property type="protein sequence ID" value="ACB85325.1"/>
    <property type="molecule type" value="Genomic_DNA"/>
</dbReference>
<dbReference type="HOGENOM" id="CLU_007884_4_1_9"/>
<sequence>MINNTANVVIIGGGINGLATAYNLAKMGESDIVLVEREYIASGATGRCGAGIRQQWGTEKNCILSRESVRMFENLEETLDYDHDIEFKQKGYLFLAYDEGLFEQFKKNVKLQNDLNIPSRLLTPGEIKDIAPHVNINGLYGGTICEEDGHANPFHVSEAYRKAAERLGVKIYTYTEVWDIETERGEVTGVITDKGKISTKKVLNTAGGHAKEVGRMAGIELPIYPERHEAMVSEPLDPFQGPMIVSLYHDFYMQQVPHGSFLMGHGDPEEPESLNINSSVKFPIKLSKKIASVFPPLKDIKIIRQWAGLYDMSPDAQPILGETSVKGFYTSAGYSGHGFMIAPYTSKLVAQLILEQEPELDISMLNYDRFERGELILEPSVV</sequence>
<dbReference type="InterPro" id="IPR006076">
    <property type="entry name" value="FAD-dep_OxRdtase"/>
</dbReference>
<gene>
    <name evidence="3" type="ordered locus">Nther_1751</name>
</gene>
<dbReference type="SUPFAM" id="SSF51905">
    <property type="entry name" value="FAD/NAD(P)-binding domain"/>
    <property type="match status" value="1"/>
</dbReference>
<accession>B2A5H0</accession>
<dbReference type="Proteomes" id="UP000001683">
    <property type="component" value="Chromosome"/>
</dbReference>